<name>A0ABT9N4C2_9ACTN</name>
<dbReference type="PANTHER" id="PTHR37292">
    <property type="entry name" value="VNG6097C"/>
    <property type="match status" value="1"/>
</dbReference>
<organism evidence="2 3">
    <name type="scientific">Catenuloplanes nepalensis</name>
    <dbReference type="NCBI Taxonomy" id="587533"/>
    <lineage>
        <taxon>Bacteria</taxon>
        <taxon>Bacillati</taxon>
        <taxon>Actinomycetota</taxon>
        <taxon>Actinomycetes</taxon>
        <taxon>Micromonosporales</taxon>
        <taxon>Micromonosporaceae</taxon>
        <taxon>Catenuloplanes</taxon>
    </lineage>
</organism>
<dbReference type="InterPro" id="IPR004919">
    <property type="entry name" value="GmrSD_N"/>
</dbReference>
<accession>A0ABT9N4C2</accession>
<dbReference type="Pfam" id="PF03235">
    <property type="entry name" value="GmrSD_N"/>
    <property type="match status" value="1"/>
</dbReference>
<keyword evidence="3" id="KW-1185">Reference proteome</keyword>
<sequence length="534" mass="59204">MPTLDRPRIEYRTPVDLARELERGLLRIPPFQRGFKWESTDVIALFDSLLRGFPIGNLLLWRRPAPAATVRVGPLQIEAGQMDSAYWVVDGQQRVTSLGGALLLADESTDPRFRIFLDLDTSKFHSLGARQQAPRHWLPVNRLVETKALFAWMRSNAEWLTDAHLETADAVAKAIREYQIPTYIVDTGDESALRQIFDRLNNTGKPLTKAEVFHALHSGLSGQAPSDLRSIGAVAAEAGFGSIDDRLALRCVLAYRGGDLFRENFHDEFASSEDRQDTFREVATILRVVVDFLRGEAGIPHLRLLPYSHVIPILVRFVRVHGEPTDRLSRLLRRWVWRDAIGGLAARGTSVAAVRQAIEVLDTDHAYDAAQTLLSLAEDRGDFRPDLSKVHLNHAAAKVNLLGLVSASPLDPATGMPFDPAVLFDARNTTKDIIKEIVADHSHPLADGFANRIVLGRGLNRTARNVLLSAPDDVRESHLVDDGTFALLHGGHDEEFLHARAVLVERAISRHVAAMAEWGARGGRSIADMIRKAA</sequence>
<reference evidence="2 3" key="1">
    <citation type="submission" date="2023-07" db="EMBL/GenBank/DDBJ databases">
        <title>Sequencing the genomes of 1000 actinobacteria strains.</title>
        <authorList>
            <person name="Klenk H.-P."/>
        </authorList>
    </citation>
    <scope>NUCLEOTIDE SEQUENCE [LARGE SCALE GENOMIC DNA]</scope>
    <source>
        <strain evidence="2 3">DSM 44710</strain>
    </source>
</reference>
<feature type="domain" description="GmrSD restriction endonucleases N-terminal" evidence="1">
    <location>
        <begin position="22"/>
        <end position="217"/>
    </location>
</feature>
<evidence type="ECO:0000313" key="2">
    <source>
        <dbReference type="EMBL" id="MDP9798363.1"/>
    </source>
</evidence>
<evidence type="ECO:0000259" key="1">
    <source>
        <dbReference type="Pfam" id="PF03235"/>
    </source>
</evidence>
<dbReference type="PANTHER" id="PTHR37292:SF2">
    <property type="entry name" value="DUF262 DOMAIN-CONTAINING PROTEIN"/>
    <property type="match status" value="1"/>
</dbReference>
<dbReference type="RefSeq" id="WP_306836205.1">
    <property type="nucleotide sequence ID" value="NZ_JAUSRA010000001.1"/>
</dbReference>
<protein>
    <recommendedName>
        <fullName evidence="1">GmrSD restriction endonucleases N-terminal domain-containing protein</fullName>
    </recommendedName>
</protein>
<comment type="caution">
    <text evidence="2">The sequence shown here is derived from an EMBL/GenBank/DDBJ whole genome shotgun (WGS) entry which is preliminary data.</text>
</comment>
<dbReference type="Proteomes" id="UP001240984">
    <property type="component" value="Unassembled WGS sequence"/>
</dbReference>
<dbReference type="EMBL" id="JAUSRA010000001">
    <property type="protein sequence ID" value="MDP9798363.1"/>
    <property type="molecule type" value="Genomic_DNA"/>
</dbReference>
<evidence type="ECO:0000313" key="3">
    <source>
        <dbReference type="Proteomes" id="UP001240984"/>
    </source>
</evidence>
<gene>
    <name evidence="2" type="ORF">J2S43_006875</name>
</gene>
<proteinExistence type="predicted"/>